<dbReference type="AlphaFoldDB" id="A0AA88KPG5"/>
<organism evidence="1 2">
    <name type="scientific">Naegleria lovaniensis</name>
    <name type="common">Amoeba</name>
    <dbReference type="NCBI Taxonomy" id="51637"/>
    <lineage>
        <taxon>Eukaryota</taxon>
        <taxon>Discoba</taxon>
        <taxon>Heterolobosea</taxon>
        <taxon>Tetramitia</taxon>
        <taxon>Eutetramitia</taxon>
        <taxon>Vahlkampfiidae</taxon>
        <taxon>Naegleria</taxon>
    </lineage>
</organism>
<dbReference type="SUPFAM" id="SSF52540">
    <property type="entry name" value="P-loop containing nucleoside triphosphate hydrolases"/>
    <property type="match status" value="1"/>
</dbReference>
<evidence type="ECO:0000313" key="2">
    <source>
        <dbReference type="Proteomes" id="UP000816034"/>
    </source>
</evidence>
<gene>
    <name evidence="1" type="ORF">C9374_004392</name>
</gene>
<reference evidence="1 2" key="1">
    <citation type="journal article" date="2018" name="BMC Genomics">
        <title>The genome of Naegleria lovaniensis, the basis for a comparative approach to unravel pathogenicity factors of the human pathogenic amoeba N. fowleri.</title>
        <authorList>
            <person name="Liechti N."/>
            <person name="Schurch N."/>
            <person name="Bruggmann R."/>
            <person name="Wittwer M."/>
        </authorList>
    </citation>
    <scope>NUCLEOTIDE SEQUENCE [LARGE SCALE GENOMIC DNA]</scope>
    <source>
        <strain evidence="1 2">ATCC 30569</strain>
    </source>
</reference>
<proteinExistence type="predicted"/>
<dbReference type="RefSeq" id="XP_044549400.1">
    <property type="nucleotide sequence ID" value="XM_044694026.1"/>
</dbReference>
<protein>
    <submittedName>
        <fullName evidence="1">Uncharacterized protein</fullName>
    </submittedName>
</protein>
<name>A0AA88KPG5_NAELO</name>
<dbReference type="Proteomes" id="UP000816034">
    <property type="component" value="Unassembled WGS sequence"/>
</dbReference>
<evidence type="ECO:0000313" key="1">
    <source>
        <dbReference type="EMBL" id="KAG2383721.1"/>
    </source>
</evidence>
<dbReference type="InterPro" id="IPR027417">
    <property type="entry name" value="P-loop_NTPase"/>
</dbReference>
<accession>A0AA88KPG5</accession>
<dbReference type="EMBL" id="PYSW02000020">
    <property type="protein sequence ID" value="KAG2383721.1"/>
    <property type="molecule type" value="Genomic_DNA"/>
</dbReference>
<dbReference type="GeneID" id="68096847"/>
<keyword evidence="2" id="KW-1185">Reference proteome</keyword>
<comment type="caution">
    <text evidence="1">The sequence shown here is derived from an EMBL/GenBank/DDBJ whole genome shotgun (WGS) entry which is preliminary data.</text>
</comment>
<sequence>MDYKKWNAQQVASVFTSDESLGGAGLSVEKVKPLYVADFKGSSLHNIVEDIMKKDEYYALDQLKSTYNKNSIPQLSDTCQTVVFWVLDQLMTRQYSLWQLEPVIKQIKQKLGEPIAKGGADLSLDQVSLLDGKTLYSIAKDVVSSKETSFIRNLDLNLGTTVVQWVKQFLLQNNNIQIHLQNMDMWVPPFHYFSSSEREVLFKADEILKGKIDFYAKQTNMPDTHKRWYLSFCDLVMKGQAQGNRTPSEKENYTLDLIALVSNARDIVFSNVNTESILNKSKFEIVMKNMVNDLLEGSREDALFMRKLLTPFNEHCSSQFVRDVLVPINSEKKITKDLFPFIPKLQVDLFNEDERKTLDQKIRDGSTICIIGPSGVGKTLLERQWLSVPTEILRDFTIFLIEQLYSRLKLDLGQPFIIALDEANLFSNIHTPMLSINGTPSDLLSLIAFEISRLRQQSFKKISDIYCGTMFTTDIIDIIQSSIGKLEDIARVYSCVGLDSITFEQALQILDKMYDIEGILKLSNTSKTDLYRSIQHIFPTRRRVVGLVASHSEITTSLKKSFTDKWEEFVGQVEKNVLNRFSQKTSKDRLDANFLLDVVITNEYDAFLGKSISCDRELASSLIGTGLAKPNFDFCNTSNSNKYHFDTSDPILRHVARKVLEQKYPNSISKVNNSISVLNSLLTLPQHDPKKWEMVFSLLLQHHSGKLIKDNLILSPLILGENFDTTERKKRPYSQLLDHKFVIKSFIRSNDFYRKYYASKWAQEVLKKENSSNNNILGDVLYFHCLLNYNKHMEEYESSTNNISTFADIINGLYFNPSEYCHADGICLNFSEQPYGIIVSNKLHNCQRDKFLEHVKKGVKSVNANNFYKEKFGTNLIAGSSWWTTEKQEFITTLTNNERLMPLIAHIHVKYEQITTKKGVGFTKDYTEKGKYLIMNPDSNSLRSLCPDLFQLLQKNLFETAIIET</sequence>